<dbReference type="AlphaFoldDB" id="A0AA39UNM0"/>
<accession>A0AA39UNM0</accession>
<dbReference type="Pfam" id="PF06522">
    <property type="entry name" value="B12D"/>
    <property type="match status" value="1"/>
</dbReference>
<dbReference type="InterPro" id="IPR010530">
    <property type="entry name" value="B12D"/>
</dbReference>
<evidence type="ECO:0000313" key="2">
    <source>
        <dbReference type="EMBL" id="KAK0490589.1"/>
    </source>
</evidence>
<proteinExistence type="predicted"/>
<evidence type="ECO:0000256" key="1">
    <source>
        <dbReference type="SAM" id="Phobius"/>
    </source>
</evidence>
<keyword evidence="1" id="KW-0812">Transmembrane</keyword>
<protein>
    <submittedName>
        <fullName evidence="2">Uncharacterized protein</fullName>
    </submittedName>
</protein>
<keyword evidence="1" id="KW-1133">Transmembrane helix</keyword>
<keyword evidence="3" id="KW-1185">Reference proteome</keyword>
<reference evidence="2" key="1">
    <citation type="submission" date="2023-06" db="EMBL/GenBank/DDBJ databases">
        <authorList>
            <consortium name="Lawrence Berkeley National Laboratory"/>
            <person name="Ahrendt S."/>
            <person name="Sahu N."/>
            <person name="Indic B."/>
            <person name="Wong-Bajracharya J."/>
            <person name="Merenyi Z."/>
            <person name="Ke H.-M."/>
            <person name="Monk M."/>
            <person name="Kocsube S."/>
            <person name="Drula E."/>
            <person name="Lipzen A."/>
            <person name="Balint B."/>
            <person name="Henrissat B."/>
            <person name="Andreopoulos B."/>
            <person name="Martin F.M."/>
            <person name="Harder C.B."/>
            <person name="Rigling D."/>
            <person name="Ford K.L."/>
            <person name="Foster G.D."/>
            <person name="Pangilinan J."/>
            <person name="Papanicolaou A."/>
            <person name="Barry K."/>
            <person name="LaButti K."/>
            <person name="Viragh M."/>
            <person name="Koriabine M."/>
            <person name="Yan M."/>
            <person name="Riley R."/>
            <person name="Champramary S."/>
            <person name="Plett K.L."/>
            <person name="Tsai I.J."/>
            <person name="Slot J."/>
            <person name="Sipos G."/>
            <person name="Plett J."/>
            <person name="Nagy L.G."/>
            <person name="Grigoriev I.V."/>
        </authorList>
    </citation>
    <scope>NUCLEOTIDE SEQUENCE</scope>
    <source>
        <strain evidence="2">ICMP 16352</strain>
    </source>
</reference>
<dbReference type="Proteomes" id="UP001175227">
    <property type="component" value="Unassembled WGS sequence"/>
</dbReference>
<evidence type="ECO:0000313" key="3">
    <source>
        <dbReference type="Proteomes" id="UP001175227"/>
    </source>
</evidence>
<feature type="transmembrane region" description="Helical" evidence="1">
    <location>
        <begin position="93"/>
        <end position="112"/>
    </location>
</feature>
<organism evidence="2 3">
    <name type="scientific">Armillaria novae-zelandiae</name>
    <dbReference type="NCBI Taxonomy" id="153914"/>
    <lineage>
        <taxon>Eukaryota</taxon>
        <taxon>Fungi</taxon>
        <taxon>Dikarya</taxon>
        <taxon>Basidiomycota</taxon>
        <taxon>Agaricomycotina</taxon>
        <taxon>Agaricomycetes</taxon>
        <taxon>Agaricomycetidae</taxon>
        <taxon>Agaricales</taxon>
        <taxon>Marasmiineae</taxon>
        <taxon>Physalacriaceae</taxon>
        <taxon>Armillaria</taxon>
    </lineage>
</organism>
<gene>
    <name evidence="2" type="ORF">IW261DRAFT_1555770</name>
</gene>
<dbReference type="EMBL" id="JAUEPR010000001">
    <property type="protein sequence ID" value="KAK0490589.1"/>
    <property type="molecule type" value="Genomic_DNA"/>
</dbReference>
<feature type="transmembrane region" description="Helical" evidence="1">
    <location>
        <begin position="12"/>
        <end position="36"/>
    </location>
</feature>
<sequence length="123" mass="13658">MSSFRKNFTKNWLAIEAIPIYVIIGSVVVGASWYLTRLARGPTGEHRLAVATVLVFTAFQVQWTSANPTPWNSIQPDQGTKLVEVNHKFDKQYVVVLSFVLPNSLLTLFVALQLDQGQALIVG</sequence>
<name>A0AA39UNM0_9AGAR</name>
<comment type="caution">
    <text evidence="2">The sequence shown here is derived from an EMBL/GenBank/DDBJ whole genome shotgun (WGS) entry which is preliminary data.</text>
</comment>
<keyword evidence="1" id="KW-0472">Membrane</keyword>